<protein>
    <submittedName>
        <fullName evidence="1">GIY-YIG nuclease family protein</fullName>
    </submittedName>
</protein>
<evidence type="ECO:0000313" key="2">
    <source>
        <dbReference type="Proteomes" id="UP001596107"/>
    </source>
</evidence>
<accession>A0ABW0T533</accession>
<keyword evidence="2" id="KW-1185">Reference proteome</keyword>
<proteinExistence type="predicted"/>
<name>A0ABW0T533_9HYPH</name>
<comment type="caution">
    <text evidence="1">The sequence shown here is derived from an EMBL/GenBank/DDBJ whole genome shotgun (WGS) entry which is preliminary data.</text>
</comment>
<organism evidence="1 2">
    <name type="scientific">Nitratireductor kimnyeongensis</name>
    <dbReference type="NCBI Taxonomy" id="430679"/>
    <lineage>
        <taxon>Bacteria</taxon>
        <taxon>Pseudomonadati</taxon>
        <taxon>Pseudomonadota</taxon>
        <taxon>Alphaproteobacteria</taxon>
        <taxon>Hyphomicrobiales</taxon>
        <taxon>Phyllobacteriaceae</taxon>
        <taxon>Nitratireductor</taxon>
    </lineage>
</organism>
<evidence type="ECO:0000313" key="1">
    <source>
        <dbReference type="EMBL" id="MFC5584486.1"/>
    </source>
</evidence>
<reference evidence="2" key="1">
    <citation type="journal article" date="2019" name="Int. J. Syst. Evol. Microbiol.">
        <title>The Global Catalogue of Microorganisms (GCM) 10K type strain sequencing project: providing services to taxonomists for standard genome sequencing and annotation.</title>
        <authorList>
            <consortium name="The Broad Institute Genomics Platform"/>
            <consortium name="The Broad Institute Genome Sequencing Center for Infectious Disease"/>
            <person name="Wu L."/>
            <person name="Ma J."/>
        </authorList>
    </citation>
    <scope>NUCLEOTIDE SEQUENCE [LARGE SCALE GENOMIC DNA]</scope>
    <source>
        <strain evidence="2">JCM 3366</strain>
    </source>
</reference>
<gene>
    <name evidence="1" type="ORF">ACFPOD_05140</name>
</gene>
<dbReference type="RefSeq" id="WP_223019722.1">
    <property type="nucleotide sequence ID" value="NZ_CP078143.1"/>
</dbReference>
<dbReference type="EMBL" id="JBHSNB010000001">
    <property type="protein sequence ID" value="MFC5584486.1"/>
    <property type="molecule type" value="Genomic_DNA"/>
</dbReference>
<dbReference type="Proteomes" id="UP001596107">
    <property type="component" value="Unassembled WGS sequence"/>
</dbReference>
<sequence length="140" mass="16077">MKPDNDNTPRLLSRQEAAGRKPEFVYFVVSEKQNAFKVGFRGSAPRIENLQTGNPDKLTLVREINGGRDVEAAIHRELSDYRIRGEWFRETQLLDTILWDILDATIESDREDRPLSAEEAKRATRKGVNCYRHMCKEAAA</sequence>
<dbReference type="Pfam" id="PF13455">
    <property type="entry name" value="MUG113"/>
    <property type="match status" value="1"/>
</dbReference>